<keyword evidence="4" id="KW-0408">Iron</keyword>
<reference evidence="13" key="2">
    <citation type="submission" date="2025-08" db="UniProtKB">
        <authorList>
            <consortium name="RefSeq"/>
        </authorList>
    </citation>
    <scope>IDENTIFICATION</scope>
    <source>
        <tissue evidence="13">Leaf</tissue>
    </source>
</reference>
<evidence type="ECO:0000313" key="12">
    <source>
        <dbReference type="Proteomes" id="UP000694864"/>
    </source>
</evidence>
<evidence type="ECO:0000256" key="2">
    <source>
        <dbReference type="ARBA" id="ARBA00004167"/>
    </source>
</evidence>
<keyword evidence="6" id="KW-0479">Metal-binding</keyword>
<evidence type="ECO:0000256" key="9">
    <source>
        <dbReference type="ARBA" id="ARBA00023033"/>
    </source>
</evidence>
<accession>A0ABM1RBM5</accession>
<evidence type="ECO:0000256" key="6">
    <source>
        <dbReference type="ARBA" id="ARBA00022723"/>
    </source>
</evidence>
<dbReference type="InterPro" id="IPR051103">
    <property type="entry name" value="Plant_metabolite_P450s"/>
</dbReference>
<comment type="similarity">
    <text evidence="3">Belongs to the cytochrome P450 family.</text>
</comment>
<dbReference type="Proteomes" id="UP000694864">
    <property type="component" value="Chromosome 19"/>
</dbReference>
<gene>
    <name evidence="13" type="primary">LOC104767667</name>
</gene>
<reference evidence="12" key="1">
    <citation type="journal article" date="2014" name="Nat. Commun.">
        <title>The emerging biofuel crop Camelina sativa retains a highly undifferentiated hexaploid genome structure.</title>
        <authorList>
            <person name="Kagale S."/>
            <person name="Koh C."/>
            <person name="Nixon J."/>
            <person name="Bollina V."/>
            <person name="Clarke W.E."/>
            <person name="Tuteja R."/>
            <person name="Spillane C."/>
            <person name="Robinson S.J."/>
            <person name="Links M.G."/>
            <person name="Clarke C."/>
            <person name="Higgins E.E."/>
            <person name="Huebert T."/>
            <person name="Sharpe A.G."/>
            <person name="Parkin I.A."/>
        </authorList>
    </citation>
    <scope>NUCLEOTIDE SEQUENCE [LARGE SCALE GENOMIC DNA]</scope>
    <source>
        <strain evidence="12">cv. DH55</strain>
    </source>
</reference>
<keyword evidence="12" id="KW-1185">Reference proteome</keyword>
<dbReference type="Gene3D" id="1.10.630.10">
    <property type="entry name" value="Cytochrome P450"/>
    <property type="match status" value="1"/>
</dbReference>
<keyword evidence="4" id="KW-0349">Heme</keyword>
<evidence type="ECO:0000313" key="13">
    <source>
        <dbReference type="RefSeq" id="XP_019096413.1"/>
    </source>
</evidence>
<keyword evidence="10 11" id="KW-0472">Membrane</keyword>
<comment type="subcellular location">
    <subcellularLocation>
        <location evidence="2">Membrane</location>
        <topology evidence="2">Single-pass membrane protein</topology>
    </subcellularLocation>
</comment>
<evidence type="ECO:0000256" key="1">
    <source>
        <dbReference type="ARBA" id="ARBA00001971"/>
    </source>
</evidence>
<evidence type="ECO:0000256" key="5">
    <source>
        <dbReference type="ARBA" id="ARBA00022692"/>
    </source>
</evidence>
<organism evidence="12 13">
    <name type="scientific">Camelina sativa</name>
    <name type="common">False flax</name>
    <name type="synonym">Myagrum sativum</name>
    <dbReference type="NCBI Taxonomy" id="90675"/>
    <lineage>
        <taxon>Eukaryota</taxon>
        <taxon>Viridiplantae</taxon>
        <taxon>Streptophyta</taxon>
        <taxon>Embryophyta</taxon>
        <taxon>Tracheophyta</taxon>
        <taxon>Spermatophyta</taxon>
        <taxon>Magnoliopsida</taxon>
        <taxon>eudicotyledons</taxon>
        <taxon>Gunneridae</taxon>
        <taxon>Pentapetalae</taxon>
        <taxon>rosids</taxon>
        <taxon>malvids</taxon>
        <taxon>Brassicales</taxon>
        <taxon>Brassicaceae</taxon>
        <taxon>Camelineae</taxon>
        <taxon>Camelina</taxon>
    </lineage>
</organism>
<evidence type="ECO:0000256" key="7">
    <source>
        <dbReference type="ARBA" id="ARBA00022989"/>
    </source>
</evidence>
<keyword evidence="8" id="KW-0560">Oxidoreductase</keyword>
<proteinExistence type="inferred from homology"/>
<evidence type="ECO:0000256" key="4">
    <source>
        <dbReference type="ARBA" id="ARBA00022617"/>
    </source>
</evidence>
<name>A0ABM1RBM5_CAMSA</name>
<dbReference type="InterPro" id="IPR036396">
    <property type="entry name" value="Cyt_P450_sf"/>
</dbReference>
<keyword evidence="9" id="KW-0503">Monooxygenase</keyword>
<evidence type="ECO:0000256" key="3">
    <source>
        <dbReference type="ARBA" id="ARBA00010617"/>
    </source>
</evidence>
<protein>
    <submittedName>
        <fullName evidence="13">Cytochrome P450 705A20-like</fullName>
    </submittedName>
</protein>
<evidence type="ECO:0000256" key="11">
    <source>
        <dbReference type="SAM" id="Phobius"/>
    </source>
</evidence>
<evidence type="ECO:0000256" key="10">
    <source>
        <dbReference type="ARBA" id="ARBA00023136"/>
    </source>
</evidence>
<keyword evidence="7 11" id="KW-1133">Transmembrane helix</keyword>
<dbReference type="SUPFAM" id="SSF48264">
    <property type="entry name" value="Cytochrome P450"/>
    <property type="match status" value="1"/>
</dbReference>
<dbReference type="RefSeq" id="XP_019096413.1">
    <property type="nucleotide sequence ID" value="XM_019240868.1"/>
</dbReference>
<comment type="cofactor">
    <cofactor evidence="1">
        <name>heme</name>
        <dbReference type="ChEBI" id="CHEBI:30413"/>
    </cofactor>
</comment>
<feature type="transmembrane region" description="Helical" evidence="11">
    <location>
        <begin position="9"/>
        <end position="27"/>
    </location>
</feature>
<dbReference type="GeneID" id="104767667"/>
<dbReference type="PANTHER" id="PTHR24298:SF819">
    <property type="entry name" value="CYTOCHROME P450, FAMILY 705, SUBFAMILY A, POLYPEPTIDE 15-RELATED"/>
    <property type="match status" value="1"/>
</dbReference>
<keyword evidence="5 11" id="KW-0812">Transmembrane</keyword>
<evidence type="ECO:0000256" key="8">
    <source>
        <dbReference type="ARBA" id="ARBA00023002"/>
    </source>
</evidence>
<sequence length="223" mass="25681">MITLEFQNCFIFILLCLFPLLCYYIFFKKPSGLDLPPSPPSLPIIGHLHLLLSALLHRSLLKLSSKYGPILYLHVFSFHVSSSPQLQLLMRSSGHMTFISAPYGDYWKFMKKVLVTNLLGPQAQERSRGIRANELERFYMNLFDKAMKKESVEINKETLTLTNYSISKMIMGRSCSEERFKALATELDVLTKKLFFANMLRAGFKKLFFANMLRAELIASTFI</sequence>
<dbReference type="PANTHER" id="PTHR24298">
    <property type="entry name" value="FLAVONOID 3'-MONOOXYGENASE-RELATED"/>
    <property type="match status" value="1"/>
</dbReference>